<comment type="subcellular location">
    <subcellularLocation>
        <location evidence="5">Cytoplasm</location>
    </subcellularLocation>
</comment>
<reference evidence="7 8" key="1">
    <citation type="journal article" date="2015" name="Int. J. Syst. Evol. Microbiol.">
        <title>Nitrosospira lacus sp. nov., a psychrotolerant, ammonia-oxidizing bacterium from sandy lake sediment.</title>
        <authorList>
            <person name="Urakawa H."/>
            <person name="Garcia J.C."/>
            <person name="Nielsen J.L."/>
            <person name="Le V.Q."/>
            <person name="Kozlowski J.A."/>
            <person name="Stein L.Y."/>
            <person name="Lim C.K."/>
            <person name="Pommerening-Roser A."/>
            <person name="Martens-Habbena W."/>
            <person name="Stahl D.A."/>
            <person name="Klotz M.G."/>
        </authorList>
    </citation>
    <scope>NUCLEOTIDE SEQUENCE [LARGE SCALE GENOMIC DNA]</scope>
    <source>
        <strain evidence="7 8">APG3</strain>
    </source>
</reference>
<dbReference type="UniPathway" id="UPA00078"/>
<comment type="pathway">
    <text evidence="5">Cofactor biosynthesis; biotin biosynthesis.</text>
</comment>
<keyword evidence="8" id="KW-1185">Reference proteome</keyword>
<dbReference type="PANTHER" id="PTHR43798">
    <property type="entry name" value="MONOACYLGLYCEROL LIPASE"/>
    <property type="match status" value="1"/>
</dbReference>
<feature type="active site" evidence="5">
    <location>
        <position position="234"/>
    </location>
</feature>
<dbReference type="InterPro" id="IPR029058">
    <property type="entry name" value="AB_hydrolase_fold"/>
</dbReference>
<dbReference type="HAMAP" id="MF_01260">
    <property type="entry name" value="Carboxylester"/>
    <property type="match status" value="1"/>
</dbReference>
<feature type="binding site" evidence="5">
    <location>
        <begin position="142"/>
        <end position="146"/>
    </location>
    <ligand>
        <name>substrate</name>
    </ligand>
</feature>
<dbReference type="GO" id="GO:0016020">
    <property type="term" value="C:membrane"/>
    <property type="evidence" value="ECO:0007669"/>
    <property type="project" value="TreeGrafter"/>
</dbReference>
<name>A0A1W6SRQ7_9PROT</name>
<keyword evidence="2 5" id="KW-0963">Cytoplasm</keyword>
<feature type="active site" evidence="5">
    <location>
        <position position="206"/>
    </location>
</feature>
<feature type="active site" description="Nucleophile" evidence="5">
    <location>
        <position position="80"/>
    </location>
</feature>
<dbReference type="EC" id="3.1.1.85" evidence="5"/>
<dbReference type="GO" id="GO:0090499">
    <property type="term" value="F:pimelyl-[acyl-carrier protein] methyl ester esterase activity"/>
    <property type="evidence" value="ECO:0007669"/>
    <property type="project" value="UniProtKB-EC"/>
</dbReference>
<dbReference type="InterPro" id="IPR000073">
    <property type="entry name" value="AB_hydrolase_1"/>
</dbReference>
<evidence type="ECO:0000256" key="1">
    <source>
        <dbReference type="ARBA" id="ARBA00022487"/>
    </source>
</evidence>
<accession>A0A1W6SRQ7</accession>
<feature type="binding site" evidence="5">
    <location>
        <begin position="80"/>
        <end position="81"/>
    </location>
    <ligand>
        <name>substrate</name>
    </ligand>
</feature>
<gene>
    <name evidence="5" type="primary">bioH</name>
    <name evidence="7" type="ORF">EBAPG3_012315</name>
</gene>
<dbReference type="Pfam" id="PF00561">
    <property type="entry name" value="Abhydrolase_1"/>
    <property type="match status" value="1"/>
</dbReference>
<dbReference type="eggNOG" id="COG2267">
    <property type="taxonomic scope" value="Bacteria"/>
</dbReference>
<dbReference type="EMBL" id="CP021106">
    <property type="protein sequence ID" value="ARO88491.1"/>
    <property type="molecule type" value="Genomic_DNA"/>
</dbReference>
<comment type="similarity">
    <text evidence="5">Belongs to the AB hydrolase superfamily. Carboxylesterase BioH family.</text>
</comment>
<feature type="binding site" evidence="5">
    <location>
        <position position="234"/>
    </location>
    <ligand>
        <name>substrate</name>
    </ligand>
</feature>
<protein>
    <recommendedName>
        <fullName evidence="5">Pimeloyl-[acyl-carrier protein] methyl ester esterase</fullName>
        <ecNumber evidence="5">3.1.1.85</ecNumber>
    </recommendedName>
    <alternativeName>
        <fullName evidence="5">Biotin synthesis protein BioH</fullName>
    </alternativeName>
    <alternativeName>
        <fullName evidence="5">Carboxylesterase BioH</fullName>
    </alternativeName>
</protein>
<evidence type="ECO:0000313" key="7">
    <source>
        <dbReference type="EMBL" id="ARO88491.1"/>
    </source>
</evidence>
<organism evidence="7 8">
    <name type="scientific">Nitrosospira lacus</name>
    <dbReference type="NCBI Taxonomy" id="1288494"/>
    <lineage>
        <taxon>Bacteria</taxon>
        <taxon>Pseudomonadati</taxon>
        <taxon>Pseudomonadota</taxon>
        <taxon>Betaproteobacteria</taxon>
        <taxon>Nitrosomonadales</taxon>
        <taxon>Nitrosomonadaceae</taxon>
        <taxon>Nitrosospira</taxon>
    </lineage>
</organism>
<evidence type="ECO:0000256" key="5">
    <source>
        <dbReference type="HAMAP-Rule" id="MF_01260"/>
    </source>
</evidence>
<dbReference type="GO" id="GO:0005737">
    <property type="term" value="C:cytoplasm"/>
    <property type="evidence" value="ECO:0007669"/>
    <property type="project" value="UniProtKB-SubCell"/>
</dbReference>
<comment type="subunit">
    <text evidence="5">Monomer.</text>
</comment>
<dbReference type="InterPro" id="IPR050266">
    <property type="entry name" value="AB_hydrolase_sf"/>
</dbReference>
<comment type="catalytic activity">
    <reaction evidence="5">
        <text>6-carboxyhexanoyl-[ACP] methyl ester + H2O = 6-carboxyhexanoyl-[ACP] + methanol + H(+)</text>
        <dbReference type="Rhea" id="RHEA:42700"/>
        <dbReference type="Rhea" id="RHEA-COMP:9955"/>
        <dbReference type="Rhea" id="RHEA-COMP:10186"/>
        <dbReference type="ChEBI" id="CHEBI:15377"/>
        <dbReference type="ChEBI" id="CHEBI:15378"/>
        <dbReference type="ChEBI" id="CHEBI:17790"/>
        <dbReference type="ChEBI" id="CHEBI:78846"/>
        <dbReference type="ChEBI" id="CHEBI:82735"/>
        <dbReference type="EC" id="3.1.1.85"/>
    </reaction>
</comment>
<dbReference type="SUPFAM" id="SSF53474">
    <property type="entry name" value="alpha/beta-Hydrolases"/>
    <property type="match status" value="1"/>
</dbReference>
<dbReference type="KEGG" id="nlc:EBAPG3_012315"/>
<dbReference type="InterPro" id="IPR010076">
    <property type="entry name" value="BioH"/>
</dbReference>
<evidence type="ECO:0000259" key="6">
    <source>
        <dbReference type="Pfam" id="PF00561"/>
    </source>
</evidence>
<keyword evidence="3 5" id="KW-0093">Biotin biosynthesis</keyword>
<evidence type="ECO:0000256" key="2">
    <source>
        <dbReference type="ARBA" id="ARBA00022490"/>
    </source>
</evidence>
<dbReference type="Proteomes" id="UP000012179">
    <property type="component" value="Chromosome"/>
</dbReference>
<evidence type="ECO:0000256" key="3">
    <source>
        <dbReference type="ARBA" id="ARBA00022756"/>
    </source>
</evidence>
<feature type="binding site" evidence="5">
    <location>
        <position position="20"/>
    </location>
    <ligand>
        <name>substrate</name>
    </ligand>
</feature>
<dbReference type="AlphaFoldDB" id="A0A1W6SRQ7"/>
<proteinExistence type="inferred from homology"/>
<dbReference type="NCBIfam" id="TIGR01738">
    <property type="entry name" value="bioH"/>
    <property type="match status" value="1"/>
</dbReference>
<dbReference type="Gene3D" id="3.40.50.1820">
    <property type="entry name" value="alpha/beta hydrolase"/>
    <property type="match status" value="1"/>
</dbReference>
<dbReference type="GO" id="GO:0009102">
    <property type="term" value="P:biotin biosynthetic process"/>
    <property type="evidence" value="ECO:0007669"/>
    <property type="project" value="UniProtKB-UniRule"/>
</dbReference>
<comment type="function">
    <text evidence="5">The physiological role of BioH is to remove the methyl group introduced by BioC when the pimeloyl moiety is complete. It allows to synthesize pimeloyl-ACP via the fatty acid synthetic pathway through the hydrolysis of the ester bonds of pimeloyl-ACP esters.</text>
</comment>
<keyword evidence="4 5" id="KW-0378">Hydrolase</keyword>
<dbReference type="PANTHER" id="PTHR43798:SF31">
    <property type="entry name" value="AB HYDROLASE SUPERFAMILY PROTEIN YCLE"/>
    <property type="match status" value="1"/>
</dbReference>
<keyword evidence="1 5" id="KW-0719">Serine esterase</keyword>
<evidence type="ECO:0000313" key="8">
    <source>
        <dbReference type="Proteomes" id="UP000012179"/>
    </source>
</evidence>
<feature type="domain" description="AB hydrolase-1" evidence="6">
    <location>
        <begin position="14"/>
        <end position="238"/>
    </location>
</feature>
<dbReference type="RefSeq" id="WP_004179195.1">
    <property type="nucleotide sequence ID" value="NZ_CP021106.3"/>
</dbReference>
<sequence length="253" mass="28061">MSLHTEFIGAGPDLVLLHGWAMHSGIWDGVRERLARNFRLCLVDLPGHGFSSACEPGTLEHVVEMVSDVLPASCMVCGWSLGGQVAIELALREPARFKKLVLIATTPCFVSREDWRWGMDVATLQLFMRNLKRDYATTLSRFLTLQVSGSVDATAVLSQLRESFSERDQPDVTGLQAGLQILLTSDLRKKLRNITQPTILLHGENDVITGPGAARWMSQQLKNSKLVMLPRCGHAPFLSYPDQFVASMIQDLT</sequence>
<evidence type="ECO:0000256" key="4">
    <source>
        <dbReference type="ARBA" id="ARBA00022801"/>
    </source>
</evidence>